<proteinExistence type="inferred from homology"/>
<evidence type="ECO:0000256" key="13">
    <source>
        <dbReference type="ARBA" id="ARBA00052179"/>
    </source>
</evidence>
<comment type="subcellular location">
    <subcellularLocation>
        <location evidence="1">Apical cell membrane</location>
        <topology evidence="1">Multi-pass membrane protein</topology>
    </subcellularLocation>
</comment>
<feature type="transmembrane region" description="Helical" evidence="19">
    <location>
        <begin position="416"/>
        <end position="440"/>
    </location>
</feature>
<evidence type="ECO:0000256" key="16">
    <source>
        <dbReference type="ARBA" id="ARBA00079910"/>
    </source>
</evidence>
<feature type="transmembrane region" description="Helical" evidence="19">
    <location>
        <begin position="265"/>
        <end position="286"/>
    </location>
</feature>
<keyword evidence="3" id="KW-0813">Transport</keyword>
<evidence type="ECO:0000256" key="18">
    <source>
        <dbReference type="ARBA" id="ARBA00093193"/>
    </source>
</evidence>
<evidence type="ECO:0000256" key="9">
    <source>
        <dbReference type="ARBA" id="ARBA00023157"/>
    </source>
</evidence>
<evidence type="ECO:0000313" key="21">
    <source>
        <dbReference type="EMBL" id="SSX23041.1"/>
    </source>
</evidence>
<evidence type="ECO:0000256" key="17">
    <source>
        <dbReference type="ARBA" id="ARBA00083296"/>
    </source>
</evidence>
<comment type="catalytic activity">
    <reaction evidence="14">
        <text>L-leucine(out) + L-arginine(in) = L-leucine(in) + L-arginine(out)</text>
        <dbReference type="Rhea" id="RHEA:71059"/>
        <dbReference type="ChEBI" id="CHEBI:32682"/>
        <dbReference type="ChEBI" id="CHEBI:57427"/>
    </reaction>
    <physiologicalReaction direction="left-to-right" evidence="14">
        <dbReference type="Rhea" id="RHEA:71060"/>
    </physiologicalReaction>
</comment>
<dbReference type="PANTHER" id="PTHR11785:SF514">
    <property type="entry name" value="B(0,+)-TYPE AMINO ACID TRANSPORTER 1-LIKE PROTEIN"/>
    <property type="match status" value="1"/>
</dbReference>
<keyword evidence="5" id="KW-0597">Phosphoprotein</keyword>
<evidence type="ECO:0000256" key="1">
    <source>
        <dbReference type="ARBA" id="ARBA00004424"/>
    </source>
</evidence>
<evidence type="ECO:0000256" key="4">
    <source>
        <dbReference type="ARBA" id="ARBA00022475"/>
    </source>
</evidence>
<evidence type="ECO:0000256" key="11">
    <source>
        <dbReference type="ARBA" id="ARBA00051814"/>
    </source>
</evidence>
<dbReference type="EMBL" id="UFQS01000305">
    <property type="protein sequence ID" value="SSX02667.1"/>
    <property type="molecule type" value="Genomic_DNA"/>
</dbReference>
<comment type="similarity">
    <text evidence="2">Belongs to the amino acid-polyamine-organocation (APC) superfamily.</text>
</comment>
<feature type="transmembrane region" description="Helical" evidence="19">
    <location>
        <begin position="306"/>
        <end position="338"/>
    </location>
</feature>
<comment type="catalytic activity">
    <reaction evidence="18">
        <text>L-phenylalanine(out) + L-arginine(in) = L-phenylalanine(in) + L-arginine(out)</text>
        <dbReference type="Rhea" id="RHEA:71067"/>
        <dbReference type="ChEBI" id="CHEBI:32682"/>
        <dbReference type="ChEBI" id="CHEBI:58095"/>
    </reaction>
    <physiologicalReaction direction="left-to-right" evidence="18">
        <dbReference type="Rhea" id="RHEA:71068"/>
    </physiologicalReaction>
</comment>
<comment type="catalytic activity">
    <reaction evidence="10">
        <text>L-lysine(out) + L-arginine(in) = L-lysine(in) + L-arginine(out)</text>
        <dbReference type="Rhea" id="RHEA:70827"/>
        <dbReference type="ChEBI" id="CHEBI:32551"/>
        <dbReference type="ChEBI" id="CHEBI:32682"/>
    </reaction>
    <physiologicalReaction direction="left-to-right" evidence="10">
        <dbReference type="Rhea" id="RHEA:70828"/>
    </physiologicalReaction>
</comment>
<reference evidence="21" key="2">
    <citation type="submission" date="2018-07" db="EMBL/GenBank/DDBJ databases">
        <authorList>
            <person name="Quirk P.G."/>
            <person name="Krulwich T.A."/>
        </authorList>
    </citation>
    <scope>NUCLEOTIDE SEQUENCE</scope>
</reference>
<evidence type="ECO:0000256" key="3">
    <source>
        <dbReference type="ARBA" id="ARBA00022448"/>
    </source>
</evidence>
<evidence type="ECO:0000256" key="6">
    <source>
        <dbReference type="ARBA" id="ARBA00022692"/>
    </source>
</evidence>
<name>A0A336M139_CULSO</name>
<evidence type="ECO:0000256" key="7">
    <source>
        <dbReference type="ARBA" id="ARBA00022989"/>
    </source>
</evidence>
<feature type="transmembrane region" description="Helical" evidence="19">
    <location>
        <begin position="188"/>
        <end position="209"/>
    </location>
</feature>
<dbReference type="GO" id="GO:0016324">
    <property type="term" value="C:apical plasma membrane"/>
    <property type="evidence" value="ECO:0007669"/>
    <property type="project" value="UniProtKB-SubCell"/>
</dbReference>
<feature type="transmembrane region" description="Helical" evidence="19">
    <location>
        <begin position="25"/>
        <end position="45"/>
    </location>
</feature>
<accession>A0A336M139</accession>
<dbReference type="PANTHER" id="PTHR11785">
    <property type="entry name" value="AMINO ACID TRANSPORTER"/>
    <property type="match status" value="1"/>
</dbReference>
<evidence type="ECO:0000256" key="19">
    <source>
        <dbReference type="SAM" id="Phobius"/>
    </source>
</evidence>
<comment type="catalytic activity">
    <reaction evidence="11">
        <text>L-cystine(out) + L-arginine(in) = L-cystine(in) + L-arginine(out)</text>
        <dbReference type="Rhea" id="RHEA:71075"/>
        <dbReference type="ChEBI" id="CHEBI:32682"/>
        <dbReference type="ChEBI" id="CHEBI:35491"/>
    </reaction>
    <physiologicalReaction direction="left-to-right" evidence="11">
        <dbReference type="Rhea" id="RHEA:71076"/>
    </physiologicalReaction>
</comment>
<dbReference type="AlphaFoldDB" id="A0A336M139"/>
<evidence type="ECO:0000256" key="14">
    <source>
        <dbReference type="ARBA" id="ARBA00052732"/>
    </source>
</evidence>
<dbReference type="InterPro" id="IPR050598">
    <property type="entry name" value="AminoAcid_Transporter"/>
</dbReference>
<sequence length="494" mass="54293">MVTLENNNVNGKSPTEEGVGLKRHLGLLAAVNVIISVMIGSGIFISSTAALKYSGSIGLCLIMWTACGLVSFLGALCFAELGTLVPRSGADYAYLLEGMQKLNKFWGPLPAFICAWVFVLFLRPAEVAVIILTFAEYTVQPFHKILHIDEMCPEHQQWIIKLIALLALGLITYINVTSVKLYVKINNIFGFFKVIACLVVIFGGVYELAIGNTQNLSEPFKGTITNPGSIALAFYNGLWAYDGWSSVTTITEEIKRPEVNIPRSISIGVPVITFLYVFMNLAYMTVLTPEEIMSSKAVGLDFGERVLGNFAFIIPLGVALSTFGCALSVQFGVTRLCYVAGTEGHMSEPLSYVHISKSTPVPSVVLQGVITALFILSGDIETLIEVASFLIWVFYGLAFVSLLIMRKTRPDAHRPYRVPTVVPILSVMVAAFLVIVPIVTELSIKYLIPIGFILIGVGIYIPFVYHKRRPRFMDKISRTVQKLCEVVPPDTKLE</sequence>
<comment type="catalytic activity">
    <reaction evidence="12">
        <text>L-histidine(out) + L-arginine(in) = L-histidine(in) + L-arginine(out)</text>
        <dbReference type="Rhea" id="RHEA:71063"/>
        <dbReference type="ChEBI" id="CHEBI:32682"/>
        <dbReference type="ChEBI" id="CHEBI:57595"/>
    </reaction>
    <physiologicalReaction direction="left-to-right" evidence="12">
        <dbReference type="Rhea" id="RHEA:71064"/>
    </physiologicalReaction>
</comment>
<dbReference type="OMA" id="FICSWVY"/>
<dbReference type="Gene3D" id="1.20.1740.10">
    <property type="entry name" value="Amino acid/polyamine transporter I"/>
    <property type="match status" value="1"/>
</dbReference>
<evidence type="ECO:0000256" key="5">
    <source>
        <dbReference type="ARBA" id="ARBA00022553"/>
    </source>
</evidence>
<gene>
    <name evidence="21" type="primary">CSON008115</name>
</gene>
<dbReference type="InterPro" id="IPR002293">
    <property type="entry name" value="AA/rel_permease1"/>
</dbReference>
<dbReference type="GO" id="GO:0015179">
    <property type="term" value="F:L-amino acid transmembrane transporter activity"/>
    <property type="evidence" value="ECO:0007669"/>
    <property type="project" value="TreeGrafter"/>
</dbReference>
<organism evidence="21">
    <name type="scientific">Culicoides sonorensis</name>
    <name type="common">Biting midge</name>
    <dbReference type="NCBI Taxonomy" id="179676"/>
    <lineage>
        <taxon>Eukaryota</taxon>
        <taxon>Metazoa</taxon>
        <taxon>Ecdysozoa</taxon>
        <taxon>Arthropoda</taxon>
        <taxon>Hexapoda</taxon>
        <taxon>Insecta</taxon>
        <taxon>Pterygota</taxon>
        <taxon>Neoptera</taxon>
        <taxon>Endopterygota</taxon>
        <taxon>Diptera</taxon>
        <taxon>Nematocera</taxon>
        <taxon>Chironomoidea</taxon>
        <taxon>Ceratopogonidae</taxon>
        <taxon>Ceratopogoninae</taxon>
        <taxon>Culicoides</taxon>
        <taxon>Monoculicoides</taxon>
    </lineage>
</organism>
<dbReference type="PIRSF" id="PIRSF006060">
    <property type="entry name" value="AA_transporter"/>
    <property type="match status" value="1"/>
</dbReference>
<evidence type="ECO:0000256" key="15">
    <source>
        <dbReference type="ARBA" id="ARBA00074336"/>
    </source>
</evidence>
<protein>
    <recommendedName>
        <fullName evidence="15">b(0,+)-type amino acid transporter 1</fullName>
    </recommendedName>
    <alternativeName>
        <fullName evidence="16">Glycoprotein-associated amino acid transporter b0,+AT1</fullName>
    </alternativeName>
    <alternativeName>
        <fullName evidence="17">Solute carrier family 7 member 9</fullName>
    </alternativeName>
</protein>
<comment type="catalytic activity">
    <reaction evidence="13">
        <text>L-cysteine(out) + L-arginine(in) = L-cysteine(in) + L-arginine(out)</text>
        <dbReference type="Rhea" id="RHEA:71071"/>
        <dbReference type="ChEBI" id="CHEBI:32682"/>
        <dbReference type="ChEBI" id="CHEBI:35235"/>
    </reaction>
    <physiologicalReaction direction="left-to-right" evidence="13">
        <dbReference type="Rhea" id="RHEA:71072"/>
    </physiologicalReaction>
</comment>
<feature type="transmembrane region" description="Helical" evidence="19">
    <location>
        <begin position="105"/>
        <end position="137"/>
    </location>
</feature>
<keyword evidence="8 19" id="KW-0472">Membrane</keyword>
<dbReference type="EMBL" id="UFQT01000305">
    <property type="protein sequence ID" value="SSX23041.1"/>
    <property type="molecule type" value="Genomic_DNA"/>
</dbReference>
<dbReference type="VEuPathDB" id="VectorBase:CSON008115"/>
<evidence type="ECO:0000313" key="20">
    <source>
        <dbReference type="EMBL" id="SSX02667.1"/>
    </source>
</evidence>
<evidence type="ECO:0000256" key="8">
    <source>
        <dbReference type="ARBA" id="ARBA00023136"/>
    </source>
</evidence>
<evidence type="ECO:0000256" key="2">
    <source>
        <dbReference type="ARBA" id="ARBA00009523"/>
    </source>
</evidence>
<feature type="transmembrane region" description="Helical" evidence="19">
    <location>
        <begin position="57"/>
        <end position="85"/>
    </location>
</feature>
<keyword evidence="7 19" id="KW-1133">Transmembrane helix</keyword>
<reference evidence="20" key="1">
    <citation type="submission" date="2018-04" db="EMBL/GenBank/DDBJ databases">
        <authorList>
            <person name="Go L.Y."/>
            <person name="Mitchell J.A."/>
        </authorList>
    </citation>
    <scope>NUCLEOTIDE SEQUENCE</scope>
    <source>
        <tissue evidence="20">Whole organism</tissue>
    </source>
</reference>
<evidence type="ECO:0000256" key="12">
    <source>
        <dbReference type="ARBA" id="ARBA00051835"/>
    </source>
</evidence>
<dbReference type="Pfam" id="PF13520">
    <property type="entry name" value="AA_permease_2"/>
    <property type="match status" value="1"/>
</dbReference>
<feature type="transmembrane region" description="Helical" evidence="19">
    <location>
        <begin position="158"/>
        <end position="176"/>
    </location>
</feature>
<dbReference type="FunFam" id="1.20.1740.10:FF:000015">
    <property type="entry name" value="B(0,+)-type amino acid transporter 1"/>
    <property type="match status" value="1"/>
</dbReference>
<keyword evidence="9" id="KW-1015">Disulfide bond</keyword>
<keyword evidence="4" id="KW-1003">Cell membrane</keyword>
<feature type="transmembrane region" description="Helical" evidence="19">
    <location>
        <begin position="446"/>
        <end position="465"/>
    </location>
</feature>
<evidence type="ECO:0000256" key="10">
    <source>
        <dbReference type="ARBA" id="ARBA00051323"/>
    </source>
</evidence>
<feature type="transmembrane region" description="Helical" evidence="19">
    <location>
        <begin position="383"/>
        <end position="404"/>
    </location>
</feature>
<keyword evidence="6 19" id="KW-0812">Transmembrane</keyword>